<keyword evidence="8" id="KW-1185">Reference proteome</keyword>
<dbReference type="AlphaFoldDB" id="A0A8S1ZYZ1"/>
<evidence type="ECO:0000256" key="5">
    <source>
        <dbReference type="ARBA" id="ARBA00038515"/>
    </source>
</evidence>
<name>A0A8S1ZYZ1_ARAAE</name>
<sequence length="597" mass="67298">MTNSYLNHKCLVSQGKYKPGSVHEKSLEAIIHSISVGENINSGYDMMSFGDGPDLICVILQCRGDSYGSKCRSCFASAMAGLRRRCPRYKGGIIWFDQCLLEISSIDTVGQLNYDDSFCMSNAKNVGDNPYLFILKWDTLFDNISHIAITEKNKNLKDANKPALYGAGEKRLGTKRKMYGMVQCTDDLSVKACQECLVSNILKFQDCWKSGKRGARVLGRSCNFSMMAFGDEPDMVSVTFLCRGDSYGPKCRSCFATAQSELRKRCPRNKGGIIWYDHCLVEFSSSDTTGQINYDDGFCMPSAKNVSGDRISFEKSLLVLISDLTRIAVTKKQKPPLYAAGEKRLGKKKLYVMVQCMLDLSEKGCEEFNQGKYKPGSQHEKALNDIIQSFSKDSEGFHTGFSMEAYGKEPDIVAITYQCRIDSRWPKCHSCVVTAGSELLRKRCPRDKGAIIWYDQCLVEFSSLDTFGQINYDDNFCMPSTKNLIGDSISFEERLRLLDNLTEMAVTKIDRNIKGIKKAVLYAAGEKRLGKNNLYGMVQCSGDLSVQGCNECMTYYTVHFQNCWKSKQGVRVLSRSCNFRYELYPFINPKGPYYTKF</sequence>
<evidence type="ECO:0000313" key="8">
    <source>
        <dbReference type="Proteomes" id="UP000682877"/>
    </source>
</evidence>
<dbReference type="PANTHER" id="PTHR32411">
    <property type="entry name" value="CYSTEINE-RICH REPEAT SECRETORY PROTEIN 38-RELATED"/>
    <property type="match status" value="1"/>
</dbReference>
<reference evidence="7" key="1">
    <citation type="submission" date="2021-01" db="EMBL/GenBank/DDBJ databases">
        <authorList>
            <person name="Bezrukov I."/>
        </authorList>
    </citation>
    <scope>NUCLEOTIDE SEQUENCE</scope>
</reference>
<proteinExistence type="inferred from homology"/>
<evidence type="ECO:0000259" key="6">
    <source>
        <dbReference type="PROSITE" id="PS51473"/>
    </source>
</evidence>
<protein>
    <recommendedName>
        <fullName evidence="6">Gnk2-homologous domain-containing protein</fullName>
    </recommendedName>
</protein>
<comment type="similarity">
    <text evidence="5">Belongs to the cysteine-rich repeat secretory protein family.</text>
</comment>
<evidence type="ECO:0000256" key="4">
    <source>
        <dbReference type="ARBA" id="ARBA00022737"/>
    </source>
</evidence>
<dbReference type="EMBL" id="LR999453">
    <property type="protein sequence ID" value="CAE5968102.1"/>
    <property type="molecule type" value="Genomic_DNA"/>
</dbReference>
<keyword evidence="4" id="KW-0677">Repeat</keyword>
<gene>
    <name evidence="7" type="ORF">AARE701A_LOCUS7831</name>
</gene>
<feature type="domain" description="Gnk2-homologous" evidence="6">
    <location>
        <begin position="186"/>
        <end position="288"/>
    </location>
</feature>
<keyword evidence="2" id="KW-0964">Secreted</keyword>
<feature type="domain" description="Gnk2-homologous" evidence="6">
    <location>
        <begin position="472"/>
        <end position="586"/>
    </location>
</feature>
<dbReference type="Pfam" id="PF01657">
    <property type="entry name" value="Stress-antifung"/>
    <property type="match status" value="4"/>
</dbReference>
<dbReference type="Gene3D" id="3.30.430.20">
    <property type="entry name" value="Gnk2 domain, C-X8-C-X2-C motif"/>
    <property type="match status" value="5"/>
</dbReference>
<evidence type="ECO:0000256" key="2">
    <source>
        <dbReference type="ARBA" id="ARBA00022525"/>
    </source>
</evidence>
<evidence type="ECO:0000256" key="1">
    <source>
        <dbReference type="ARBA" id="ARBA00004613"/>
    </source>
</evidence>
<organism evidence="7 8">
    <name type="scientific">Arabidopsis arenosa</name>
    <name type="common">Sand rock-cress</name>
    <name type="synonym">Cardaminopsis arenosa</name>
    <dbReference type="NCBI Taxonomy" id="38785"/>
    <lineage>
        <taxon>Eukaryota</taxon>
        <taxon>Viridiplantae</taxon>
        <taxon>Streptophyta</taxon>
        <taxon>Embryophyta</taxon>
        <taxon>Tracheophyta</taxon>
        <taxon>Spermatophyta</taxon>
        <taxon>Magnoliopsida</taxon>
        <taxon>eudicotyledons</taxon>
        <taxon>Gunneridae</taxon>
        <taxon>Pentapetalae</taxon>
        <taxon>rosids</taxon>
        <taxon>malvids</taxon>
        <taxon>Brassicales</taxon>
        <taxon>Brassicaceae</taxon>
        <taxon>Camelineae</taxon>
        <taxon>Arabidopsis</taxon>
    </lineage>
</organism>
<dbReference type="InterPro" id="IPR002902">
    <property type="entry name" value="GNK2"/>
</dbReference>
<accession>A0A8S1ZYZ1</accession>
<evidence type="ECO:0000313" key="7">
    <source>
        <dbReference type="EMBL" id="CAE5968102.1"/>
    </source>
</evidence>
<evidence type="ECO:0000256" key="3">
    <source>
        <dbReference type="ARBA" id="ARBA00022729"/>
    </source>
</evidence>
<keyword evidence="3" id="KW-0732">Signal</keyword>
<dbReference type="Proteomes" id="UP000682877">
    <property type="component" value="Chromosome 3"/>
</dbReference>
<dbReference type="InterPro" id="IPR050581">
    <property type="entry name" value="CRR_secretory_protein"/>
</dbReference>
<dbReference type="InterPro" id="IPR038408">
    <property type="entry name" value="GNK2_sf"/>
</dbReference>
<dbReference type="GO" id="GO:0005576">
    <property type="term" value="C:extracellular region"/>
    <property type="evidence" value="ECO:0007669"/>
    <property type="project" value="UniProtKB-SubCell"/>
</dbReference>
<comment type="subcellular location">
    <subcellularLocation>
        <location evidence="1">Secreted</location>
    </subcellularLocation>
</comment>
<feature type="domain" description="Gnk2-homologous" evidence="6">
    <location>
        <begin position="361"/>
        <end position="466"/>
    </location>
</feature>
<feature type="domain" description="Gnk2-homologous" evidence="6">
    <location>
        <begin position="5"/>
        <end position="108"/>
    </location>
</feature>
<dbReference type="PROSITE" id="PS51473">
    <property type="entry name" value="GNK2"/>
    <property type="match status" value="4"/>
</dbReference>
<dbReference type="PANTHER" id="PTHR32411:SF53">
    <property type="entry name" value="CYSTEINE-RICH REPEAT SECRETORY PROTEIN 18-RELATED"/>
    <property type="match status" value="1"/>
</dbReference>
<dbReference type="CDD" id="cd23509">
    <property type="entry name" value="Gnk2-like"/>
    <property type="match status" value="5"/>
</dbReference>